<feature type="compositionally biased region" description="Basic and acidic residues" evidence="1">
    <location>
        <begin position="30"/>
        <end position="39"/>
    </location>
</feature>
<protein>
    <submittedName>
        <fullName evidence="2">Uncharacterized protein</fullName>
    </submittedName>
</protein>
<proteinExistence type="predicted"/>
<dbReference type="EMBL" id="CP021235">
    <property type="protein sequence ID" value="ARS34893.1"/>
    <property type="molecule type" value="Genomic_DNA"/>
</dbReference>
<dbReference type="AlphaFoldDB" id="A0A1X9YPT6"/>
<accession>A0A1X9YPT6</accession>
<evidence type="ECO:0000313" key="3">
    <source>
        <dbReference type="Proteomes" id="UP000266292"/>
    </source>
</evidence>
<dbReference type="OrthoDB" id="852730at2"/>
<keyword evidence="3" id="KW-1185">Reference proteome</keyword>
<gene>
    <name evidence="2" type="ORF">CA264_05255</name>
</gene>
<dbReference type="Proteomes" id="UP000266292">
    <property type="component" value="Chromosome"/>
</dbReference>
<name>A0A1X9YPT6_9BACT</name>
<sequence length="174" mass="20220">MDDFKIILYILAAAAYFLFMQWRKAFKGDEGDVDVEPRRPHPRRQQPERPVTSFEDILRELQPKAERGKELVQEAKERGREKAQQVVPPLAPVAEAPAKKYKSYEDVAPRVLSWEKPAEAREAAKQSRLQPKSEFEAYEKERVLEQNKYARLLRNPASARDAVILAEIINRKYS</sequence>
<dbReference type="KEGG" id="pact:CA264_05255"/>
<feature type="compositionally biased region" description="Basic and acidic residues" evidence="1">
    <location>
        <begin position="66"/>
        <end position="83"/>
    </location>
</feature>
<evidence type="ECO:0000313" key="2">
    <source>
        <dbReference type="EMBL" id="ARS34893.1"/>
    </source>
</evidence>
<dbReference type="RefSeq" id="WP_025605213.1">
    <property type="nucleotide sequence ID" value="NZ_CP021235.1"/>
</dbReference>
<reference evidence="3" key="1">
    <citation type="submission" date="2017-05" db="EMBL/GenBank/DDBJ databases">
        <authorList>
            <person name="Ray J."/>
            <person name="Price M."/>
            <person name="Deutschbauer A."/>
        </authorList>
    </citation>
    <scope>NUCLEOTIDE SEQUENCE [LARGE SCALE GENOMIC DNA]</scope>
    <source>
        <strain evidence="3">DSM 19842</strain>
    </source>
</reference>
<feature type="region of interest" description="Disordered" evidence="1">
    <location>
        <begin position="30"/>
        <end position="54"/>
    </location>
</feature>
<evidence type="ECO:0000256" key="1">
    <source>
        <dbReference type="SAM" id="MobiDB-lite"/>
    </source>
</evidence>
<dbReference type="STRING" id="709015.GCA_000472485_01048"/>
<feature type="region of interest" description="Disordered" evidence="1">
    <location>
        <begin position="66"/>
        <end position="89"/>
    </location>
</feature>
<organism evidence="2 3">
    <name type="scientific">Pontibacter actiniarum</name>
    <dbReference type="NCBI Taxonomy" id="323450"/>
    <lineage>
        <taxon>Bacteria</taxon>
        <taxon>Pseudomonadati</taxon>
        <taxon>Bacteroidota</taxon>
        <taxon>Cytophagia</taxon>
        <taxon>Cytophagales</taxon>
        <taxon>Hymenobacteraceae</taxon>
        <taxon>Pontibacter</taxon>
    </lineage>
</organism>